<dbReference type="Proteomes" id="UP001603857">
    <property type="component" value="Unassembled WGS sequence"/>
</dbReference>
<proteinExistence type="inferred from homology"/>
<accession>A0ABD1NN27</accession>
<dbReference type="InterPro" id="IPR009438">
    <property type="entry name" value="Phytosulfokine"/>
</dbReference>
<evidence type="ECO:0000256" key="7">
    <source>
        <dbReference type="ARBA" id="ARBA00022782"/>
    </source>
</evidence>
<comment type="function">
    <text evidence="9">Promotes plant cell differentiation, organogenesis and somatic embryogenesis as well as cell proliferation.</text>
</comment>
<gene>
    <name evidence="10" type="ORF">Fmac_003534</name>
</gene>
<comment type="caution">
    <text evidence="10">The sequence shown here is derived from an EMBL/GenBank/DDBJ whole genome shotgun (WGS) entry which is preliminary data.</text>
</comment>
<evidence type="ECO:0000256" key="3">
    <source>
        <dbReference type="ARBA" id="ARBA00022473"/>
    </source>
</evidence>
<keyword evidence="8 9" id="KW-0339">Growth factor</keyword>
<keyword evidence="7 9" id="KW-0221">Differentiation</keyword>
<comment type="PTM">
    <text evidence="9">Sulfation is important for activity and for the binding to a putative membrane receptor.</text>
</comment>
<comment type="similarity">
    <text evidence="2 9">Belongs to the phytosulfokine family.</text>
</comment>
<dbReference type="PANTHER" id="PTHR33285">
    <property type="entry name" value="PHYTOSULFOKINES 3"/>
    <property type="match status" value="1"/>
</dbReference>
<reference evidence="10 11" key="1">
    <citation type="submission" date="2024-08" db="EMBL/GenBank/DDBJ databases">
        <title>Insights into the chromosomal genome structure of Flemingia macrophylla.</title>
        <authorList>
            <person name="Ding Y."/>
            <person name="Zhao Y."/>
            <person name="Bi W."/>
            <person name="Wu M."/>
            <person name="Zhao G."/>
            <person name="Gong Y."/>
            <person name="Li W."/>
            <person name="Zhang P."/>
        </authorList>
    </citation>
    <scope>NUCLEOTIDE SEQUENCE [LARGE SCALE GENOMIC DNA]</scope>
    <source>
        <strain evidence="10">DYQJB</strain>
        <tissue evidence="10">Leaf</tissue>
    </source>
</reference>
<evidence type="ECO:0000313" key="10">
    <source>
        <dbReference type="EMBL" id="KAL2349534.1"/>
    </source>
</evidence>
<dbReference type="AlphaFoldDB" id="A0ABD1NN27"/>
<dbReference type="GO" id="GO:0005576">
    <property type="term" value="C:extracellular region"/>
    <property type="evidence" value="ECO:0007669"/>
    <property type="project" value="UniProtKB-SubCell"/>
</dbReference>
<comment type="PTM">
    <text evidence="9">PSK-alpha is produced by endopeptidase digestion. PSK-beta is produced from PSK-alpha by exopeptidase digestion.</text>
</comment>
<dbReference type="PANTHER" id="PTHR33285:SF55">
    <property type="entry name" value="PHYTOSULFOKINES 3"/>
    <property type="match status" value="1"/>
</dbReference>
<keyword evidence="3 9" id="KW-0217">Developmental protein</keyword>
<evidence type="ECO:0000313" key="11">
    <source>
        <dbReference type="Proteomes" id="UP001603857"/>
    </source>
</evidence>
<dbReference type="EMBL" id="JBGMDY010000001">
    <property type="protein sequence ID" value="KAL2349534.1"/>
    <property type="molecule type" value="Genomic_DNA"/>
</dbReference>
<protein>
    <recommendedName>
        <fullName evidence="9">Phytosulfokine</fullName>
    </recommendedName>
    <component>
        <recommendedName>
            <fullName evidence="9">Phytosulfokine-alpha</fullName>
            <shortName evidence="9">PSK-alpha</shortName>
            <shortName evidence="9">Phytosulfokine-a</shortName>
        </recommendedName>
    </component>
    <component>
        <recommendedName>
            <fullName evidence="9">Phytosulfokine-beta</fullName>
            <shortName evidence="9">PSK-beta</shortName>
            <shortName evidence="9">Phytosulfokine-b</shortName>
        </recommendedName>
    </component>
</protein>
<dbReference type="GO" id="GO:0008283">
    <property type="term" value="P:cell population proliferation"/>
    <property type="evidence" value="ECO:0007669"/>
    <property type="project" value="UniProtKB-UniRule"/>
</dbReference>
<organism evidence="10 11">
    <name type="scientific">Flemingia macrophylla</name>
    <dbReference type="NCBI Taxonomy" id="520843"/>
    <lineage>
        <taxon>Eukaryota</taxon>
        <taxon>Viridiplantae</taxon>
        <taxon>Streptophyta</taxon>
        <taxon>Embryophyta</taxon>
        <taxon>Tracheophyta</taxon>
        <taxon>Spermatophyta</taxon>
        <taxon>Magnoliopsida</taxon>
        <taxon>eudicotyledons</taxon>
        <taxon>Gunneridae</taxon>
        <taxon>Pentapetalae</taxon>
        <taxon>rosids</taxon>
        <taxon>fabids</taxon>
        <taxon>Fabales</taxon>
        <taxon>Fabaceae</taxon>
        <taxon>Papilionoideae</taxon>
        <taxon>50 kb inversion clade</taxon>
        <taxon>NPAAA clade</taxon>
        <taxon>indigoferoid/millettioid clade</taxon>
        <taxon>Phaseoleae</taxon>
        <taxon>Flemingia</taxon>
    </lineage>
</organism>
<evidence type="ECO:0000256" key="1">
    <source>
        <dbReference type="ARBA" id="ARBA00004613"/>
    </source>
</evidence>
<sequence length="102" mass="11372">MNSTASMILYSSWVLQKAAEMKKLSKVSVCMALVALSFLFLTLTYAEGTDPASAYVIPNKGVLEEEMTNLEESCEGIGQEDCLMRRTHAAHTDYIYTQKQKP</sequence>
<dbReference type="GO" id="GO:0030154">
    <property type="term" value="P:cell differentiation"/>
    <property type="evidence" value="ECO:0007669"/>
    <property type="project" value="UniProtKB-UniRule"/>
</dbReference>
<name>A0ABD1NN27_9FABA</name>
<keyword evidence="6 9" id="KW-0732">Signal</keyword>
<evidence type="ECO:0000256" key="6">
    <source>
        <dbReference type="ARBA" id="ARBA00022729"/>
    </source>
</evidence>
<evidence type="ECO:0000256" key="5">
    <source>
        <dbReference type="ARBA" id="ARBA00022641"/>
    </source>
</evidence>
<evidence type="ECO:0000256" key="4">
    <source>
        <dbReference type="ARBA" id="ARBA00022525"/>
    </source>
</evidence>
<keyword evidence="4 9" id="KW-0964">Secreted</keyword>
<keyword evidence="11" id="KW-1185">Reference proteome</keyword>
<evidence type="ECO:0000256" key="9">
    <source>
        <dbReference type="RuleBase" id="RU368031"/>
    </source>
</evidence>
<evidence type="ECO:0000256" key="2">
    <source>
        <dbReference type="ARBA" id="ARBA00010781"/>
    </source>
</evidence>
<dbReference type="GO" id="GO:0008083">
    <property type="term" value="F:growth factor activity"/>
    <property type="evidence" value="ECO:0007669"/>
    <property type="project" value="UniProtKB-UniRule"/>
</dbReference>
<dbReference type="Pfam" id="PF06404">
    <property type="entry name" value="PSK"/>
    <property type="match status" value="1"/>
</dbReference>
<evidence type="ECO:0000256" key="8">
    <source>
        <dbReference type="ARBA" id="ARBA00023030"/>
    </source>
</evidence>
<comment type="subcellular location">
    <subcellularLocation>
        <location evidence="1 9">Secreted</location>
    </subcellularLocation>
</comment>
<keyword evidence="5 9" id="KW-0765">Sulfation</keyword>